<dbReference type="Pfam" id="PF11162">
    <property type="entry name" value="DUF2946"/>
    <property type="match status" value="1"/>
</dbReference>
<accession>A0A258DB03</accession>
<dbReference type="EMBL" id="NCDQ01000055">
    <property type="protein sequence ID" value="OYX04877.1"/>
    <property type="molecule type" value="Genomic_DNA"/>
</dbReference>
<reference evidence="2 3" key="1">
    <citation type="submission" date="2017-03" db="EMBL/GenBank/DDBJ databases">
        <title>Lifting the veil on microbial sulfur biogeochemistry in mining wastewaters.</title>
        <authorList>
            <person name="Kantor R.S."/>
            <person name="Colenbrander Nelson T."/>
            <person name="Marshall S."/>
            <person name="Bennett D."/>
            <person name="Apte S."/>
            <person name="Camacho D."/>
            <person name="Thomas B.C."/>
            <person name="Warren L.A."/>
            <person name="Banfield J.F."/>
        </authorList>
    </citation>
    <scope>NUCLEOTIDE SEQUENCE [LARGE SCALE GENOMIC DNA]</scope>
    <source>
        <strain evidence="2">32-67-7</strain>
    </source>
</reference>
<dbReference type="InterPro" id="IPR021333">
    <property type="entry name" value="DUF2946"/>
</dbReference>
<feature type="region of interest" description="Disordered" evidence="1">
    <location>
        <begin position="60"/>
        <end position="83"/>
    </location>
</feature>
<name>A0A258DB03_CAUVI</name>
<evidence type="ECO:0000256" key="1">
    <source>
        <dbReference type="SAM" id="MobiDB-lite"/>
    </source>
</evidence>
<evidence type="ECO:0000313" key="3">
    <source>
        <dbReference type="Proteomes" id="UP000215616"/>
    </source>
</evidence>
<evidence type="ECO:0008006" key="4">
    <source>
        <dbReference type="Google" id="ProtNLM"/>
    </source>
</evidence>
<proteinExistence type="predicted"/>
<feature type="compositionally biased region" description="Basic and acidic residues" evidence="1">
    <location>
        <begin position="65"/>
        <end position="81"/>
    </location>
</feature>
<organism evidence="2 3">
    <name type="scientific">Caulobacter vibrioides</name>
    <name type="common">Caulobacter crescentus</name>
    <dbReference type="NCBI Taxonomy" id="155892"/>
    <lineage>
        <taxon>Bacteria</taxon>
        <taxon>Pseudomonadati</taxon>
        <taxon>Pseudomonadota</taxon>
        <taxon>Alphaproteobacteria</taxon>
        <taxon>Caulobacterales</taxon>
        <taxon>Caulobacteraceae</taxon>
        <taxon>Caulobacter</taxon>
    </lineage>
</organism>
<dbReference type="AlphaFoldDB" id="A0A258DB03"/>
<dbReference type="Proteomes" id="UP000215616">
    <property type="component" value="Unassembled WGS sequence"/>
</dbReference>
<gene>
    <name evidence="2" type="ORF">B7Z12_05165</name>
</gene>
<protein>
    <recommendedName>
        <fullName evidence="4">DUF2946 domain-containing protein</fullName>
    </recommendedName>
</protein>
<sequence>MTRPTSTARLLARDAFLALALLAVVLKVMIPAGFMPSAESRNGLPFALVLCTGDGAKVVQPGDTLDARHGDKGDKGDKAGHDAPCPFAAQGVAAPPPSVVAAIDIDLVAYAAPILPPARTLAPGRGLAAPPPPPTGPPVVLI</sequence>
<evidence type="ECO:0000313" key="2">
    <source>
        <dbReference type="EMBL" id="OYX04877.1"/>
    </source>
</evidence>
<comment type="caution">
    <text evidence="2">The sequence shown here is derived from an EMBL/GenBank/DDBJ whole genome shotgun (WGS) entry which is preliminary data.</text>
</comment>